<organism evidence="2">
    <name type="scientific">bioreactor metagenome</name>
    <dbReference type="NCBI Taxonomy" id="1076179"/>
    <lineage>
        <taxon>unclassified sequences</taxon>
        <taxon>metagenomes</taxon>
        <taxon>ecological metagenomes</taxon>
    </lineage>
</organism>
<sequence>MIGRARRPRGIEQLVRIGHLRRQVVGDSAARPRRTAGLIDFDRVDLDHPHDARGSRGVGGVRHAQIDAGNAAADQLADGVGPRLVLPGRAAARHGDDDGAGARRLGRANEGTDALLVGRRDPRRTLAEGIADMGADDLGREPALHGLHRLALTARQQHQREAGSNKGAVENCKDHGITC</sequence>
<accession>A0A644TJM7</accession>
<reference evidence="2" key="1">
    <citation type="submission" date="2019-08" db="EMBL/GenBank/DDBJ databases">
        <authorList>
            <person name="Kucharzyk K."/>
            <person name="Murdoch R.W."/>
            <person name="Higgins S."/>
            <person name="Loffler F."/>
        </authorList>
    </citation>
    <scope>NUCLEOTIDE SEQUENCE</scope>
</reference>
<feature type="region of interest" description="Disordered" evidence="1">
    <location>
        <begin position="158"/>
        <end position="179"/>
    </location>
</feature>
<gene>
    <name evidence="2" type="ORF">SDC9_12896</name>
</gene>
<protein>
    <submittedName>
        <fullName evidence="2">Uncharacterized protein</fullName>
    </submittedName>
</protein>
<comment type="caution">
    <text evidence="2">The sequence shown here is derived from an EMBL/GenBank/DDBJ whole genome shotgun (WGS) entry which is preliminary data.</text>
</comment>
<evidence type="ECO:0000313" key="2">
    <source>
        <dbReference type="EMBL" id="MPL67205.1"/>
    </source>
</evidence>
<proteinExistence type="predicted"/>
<evidence type="ECO:0000256" key="1">
    <source>
        <dbReference type="SAM" id="MobiDB-lite"/>
    </source>
</evidence>
<name>A0A644TJM7_9ZZZZ</name>
<dbReference type="EMBL" id="VSSQ01000036">
    <property type="protein sequence ID" value="MPL67205.1"/>
    <property type="molecule type" value="Genomic_DNA"/>
</dbReference>
<dbReference type="AlphaFoldDB" id="A0A644TJM7"/>